<dbReference type="KEGG" id="cim:CIMG_10875"/>
<evidence type="ECO:0000313" key="3">
    <source>
        <dbReference type="Proteomes" id="UP000001261"/>
    </source>
</evidence>
<dbReference type="STRING" id="246410.A0A0D8JSE4"/>
<gene>
    <name evidence="2" type="ORF">CIMG_10875</name>
</gene>
<evidence type="ECO:0000313" key="2">
    <source>
        <dbReference type="EMBL" id="KJF60064.1"/>
    </source>
</evidence>
<dbReference type="GO" id="GO:0071008">
    <property type="term" value="C:U2-type post-mRNA release spliceosomal complex"/>
    <property type="evidence" value="ECO:0007669"/>
    <property type="project" value="InterPro"/>
</dbReference>
<reference evidence="3" key="2">
    <citation type="journal article" date="2010" name="Genome Res.">
        <title>Population genomic sequencing of Coccidioides fungi reveals recent hybridization and transposon control.</title>
        <authorList>
            <person name="Neafsey D.E."/>
            <person name="Barker B.M."/>
            <person name="Sharpton T.J."/>
            <person name="Stajich J.E."/>
            <person name="Park D.J."/>
            <person name="Whiston E."/>
            <person name="Hung C.-Y."/>
            <person name="McMahan C."/>
            <person name="White J."/>
            <person name="Sykes S."/>
            <person name="Heiman D."/>
            <person name="Young S."/>
            <person name="Zeng Q."/>
            <person name="Abouelleil A."/>
            <person name="Aftuck L."/>
            <person name="Bessette D."/>
            <person name="Brown A."/>
            <person name="FitzGerald M."/>
            <person name="Lui A."/>
            <person name="Macdonald J.P."/>
            <person name="Priest M."/>
            <person name="Orbach M.J."/>
            <person name="Galgiani J.N."/>
            <person name="Kirkland T.N."/>
            <person name="Cole G.T."/>
            <person name="Birren B.W."/>
            <person name="Henn M.R."/>
            <person name="Taylor J.W."/>
            <person name="Rounsley S.D."/>
        </authorList>
    </citation>
    <scope>GENOME REANNOTATION</scope>
    <source>
        <strain evidence="3">RS</strain>
    </source>
</reference>
<keyword evidence="3" id="KW-1185">Reference proteome</keyword>
<dbReference type="Pfam" id="PF15458">
    <property type="entry name" value="NTR2"/>
    <property type="match status" value="1"/>
</dbReference>
<reference evidence="3" key="1">
    <citation type="journal article" date="2009" name="Genome Res.">
        <title>Comparative genomic analyses of the human fungal pathogens Coccidioides and their relatives.</title>
        <authorList>
            <person name="Sharpton T.J."/>
            <person name="Stajich J.E."/>
            <person name="Rounsley S.D."/>
            <person name="Gardner M.J."/>
            <person name="Wortman J.R."/>
            <person name="Jordar V.S."/>
            <person name="Maiti R."/>
            <person name="Kodira C.D."/>
            <person name="Neafsey D.E."/>
            <person name="Zeng Q."/>
            <person name="Hung C.-Y."/>
            <person name="McMahan C."/>
            <person name="Muszewska A."/>
            <person name="Grynberg M."/>
            <person name="Mandel M.A."/>
            <person name="Kellner E.M."/>
            <person name="Barker B.M."/>
            <person name="Galgiani J.N."/>
            <person name="Orbach M.J."/>
            <person name="Kirkland T.N."/>
            <person name="Cole G.T."/>
            <person name="Henn M.R."/>
            <person name="Birren B.W."/>
            <person name="Taylor J.W."/>
        </authorList>
    </citation>
    <scope>NUCLEOTIDE SEQUENCE [LARGE SCALE GENOMIC DNA]</scope>
    <source>
        <strain evidence="3">RS</strain>
    </source>
</reference>
<protein>
    <submittedName>
        <fullName evidence="2">Beclin 1</fullName>
    </submittedName>
</protein>
<name>A0A0D8JSE4_COCIM</name>
<dbReference type="RefSeq" id="XP_012214353.1">
    <property type="nucleotide sequence ID" value="XM_012358930.1"/>
</dbReference>
<dbReference type="Proteomes" id="UP000001261">
    <property type="component" value="Unassembled WGS sequence"/>
</dbReference>
<dbReference type="OMA" id="PTEYSKD"/>
<feature type="compositionally biased region" description="Polar residues" evidence="1">
    <location>
        <begin position="73"/>
        <end position="83"/>
    </location>
</feature>
<organism evidence="2 3">
    <name type="scientific">Coccidioides immitis (strain RS)</name>
    <name type="common">Valley fever fungus</name>
    <dbReference type="NCBI Taxonomy" id="246410"/>
    <lineage>
        <taxon>Eukaryota</taxon>
        <taxon>Fungi</taxon>
        <taxon>Dikarya</taxon>
        <taxon>Ascomycota</taxon>
        <taxon>Pezizomycotina</taxon>
        <taxon>Eurotiomycetes</taxon>
        <taxon>Eurotiomycetidae</taxon>
        <taxon>Onygenales</taxon>
        <taxon>Onygenaceae</taxon>
        <taxon>Coccidioides</taxon>
    </lineage>
</organism>
<dbReference type="VEuPathDB" id="FungiDB:CIMG_10875"/>
<feature type="compositionally biased region" description="Basic and acidic residues" evidence="1">
    <location>
        <begin position="12"/>
        <end position="24"/>
    </location>
</feature>
<dbReference type="EMBL" id="GG704911">
    <property type="protein sequence ID" value="KJF60064.1"/>
    <property type="molecule type" value="Genomic_DNA"/>
</dbReference>
<dbReference type="AlphaFoldDB" id="A0A0D8JSE4"/>
<dbReference type="OrthoDB" id="3177213at2759"/>
<dbReference type="InterPro" id="IPR028211">
    <property type="entry name" value="Ntr2"/>
</dbReference>
<sequence>MNSYKKRKGRRIGGEDGSELRASQEQDPEVSGQKPSTNLKRNLKLRLSFEPDPTGMISDDRSGTGIRSRKTPSGRSSAANASVFQESLTGKLSPQNPTLGRLSQGAGPVYDLEHLKELQISTLSPLRNVPIHTHPLEEQITVRSGGECGQTGENSALFIHSPDANVREGMEGRMHSAMDQDYISLESKAENTLIPRPRTSRSDRRLVPDAVNFTADFEDSDDTSALPLSMNMQGDKVRRRRTKIQRLIDEAETASEGNGSECARGAIYEIMQLRAGMEGLKKGRESHSRLDTPAKVTPIPSLSSAIEDFYNSLALTENCKSDLIQKLEILNHEEIKILEQKKDIQSLLKHAGNTYEHIYRT</sequence>
<dbReference type="GO" id="GO:0000390">
    <property type="term" value="P:spliceosomal complex disassembly"/>
    <property type="evidence" value="ECO:0007669"/>
    <property type="project" value="InterPro"/>
</dbReference>
<dbReference type="InParanoid" id="A0A0D8JSE4"/>
<feature type="region of interest" description="Disordered" evidence="1">
    <location>
        <begin position="1"/>
        <end position="83"/>
    </location>
</feature>
<feature type="compositionally biased region" description="Basic residues" evidence="1">
    <location>
        <begin position="1"/>
        <end position="11"/>
    </location>
</feature>
<evidence type="ECO:0000256" key="1">
    <source>
        <dbReference type="SAM" id="MobiDB-lite"/>
    </source>
</evidence>
<proteinExistence type="predicted"/>
<accession>A0A0D8JSE4</accession>
<dbReference type="GeneID" id="24163467"/>